<proteinExistence type="inferred from homology"/>
<comment type="subcellular location">
    <subcellularLocation>
        <location evidence="1 15">Cytoplasm</location>
    </subcellularLocation>
</comment>
<evidence type="ECO:0000256" key="9">
    <source>
        <dbReference type="ARBA" id="ARBA00022840"/>
    </source>
</evidence>
<dbReference type="CDD" id="cd00769">
    <property type="entry name" value="PheRS_beta_core"/>
    <property type="match status" value="1"/>
</dbReference>
<dbReference type="InterPro" id="IPR012340">
    <property type="entry name" value="NA-bd_OB-fold"/>
</dbReference>
<keyword evidence="13 15" id="KW-0030">Aminoacyl-tRNA synthetase</keyword>
<dbReference type="PROSITE" id="PS50886">
    <property type="entry name" value="TRBD"/>
    <property type="match status" value="1"/>
</dbReference>
<feature type="binding site" evidence="15">
    <location>
        <position position="470"/>
    </location>
    <ligand>
        <name>Mg(2+)</name>
        <dbReference type="ChEBI" id="CHEBI:18420"/>
        <note>shared with alpha subunit</note>
    </ligand>
</feature>
<dbReference type="AlphaFoldDB" id="A0A841R1V5"/>
<organism evidence="20 21">
    <name type="scientific">Negativicoccus succinicivorans</name>
    <dbReference type="NCBI Taxonomy" id="620903"/>
    <lineage>
        <taxon>Bacteria</taxon>
        <taxon>Bacillati</taxon>
        <taxon>Bacillota</taxon>
        <taxon>Negativicutes</taxon>
        <taxon>Veillonellales</taxon>
        <taxon>Veillonellaceae</taxon>
        <taxon>Negativicoccus</taxon>
    </lineage>
</organism>
<evidence type="ECO:0000313" key="21">
    <source>
        <dbReference type="Proteomes" id="UP000591941"/>
    </source>
</evidence>
<dbReference type="InterPro" id="IPR005146">
    <property type="entry name" value="B3/B4_tRNA-bd"/>
</dbReference>
<keyword evidence="12 15" id="KW-0648">Protein biosynthesis</keyword>
<dbReference type="PANTHER" id="PTHR10947:SF0">
    <property type="entry name" value="PHENYLALANINE--TRNA LIGASE BETA SUBUNIT"/>
    <property type="match status" value="1"/>
</dbReference>
<feature type="binding site" evidence="15">
    <location>
        <position position="469"/>
    </location>
    <ligand>
        <name>Mg(2+)</name>
        <dbReference type="ChEBI" id="CHEBI:18420"/>
        <note>shared with alpha subunit</note>
    </ligand>
</feature>
<dbReference type="InterPro" id="IPR033714">
    <property type="entry name" value="tRNA_bind_bactPheRS"/>
</dbReference>
<dbReference type="NCBIfam" id="NF045760">
    <property type="entry name" value="YtpR"/>
    <property type="match status" value="1"/>
</dbReference>
<dbReference type="Pfam" id="PF03147">
    <property type="entry name" value="FDX-ACB"/>
    <property type="match status" value="1"/>
</dbReference>
<feature type="binding site" evidence="15">
    <location>
        <position position="460"/>
    </location>
    <ligand>
        <name>Mg(2+)</name>
        <dbReference type="ChEBI" id="CHEBI:18420"/>
        <note>shared with alpha subunit</note>
    </ligand>
</feature>
<dbReference type="Pfam" id="PF01588">
    <property type="entry name" value="tRNA_bind"/>
    <property type="match status" value="1"/>
</dbReference>
<evidence type="ECO:0000256" key="15">
    <source>
        <dbReference type="HAMAP-Rule" id="MF_00283"/>
    </source>
</evidence>
<dbReference type="GO" id="GO:0000049">
    <property type="term" value="F:tRNA binding"/>
    <property type="evidence" value="ECO:0007669"/>
    <property type="project" value="UniProtKB-UniRule"/>
</dbReference>
<dbReference type="InterPro" id="IPR020825">
    <property type="entry name" value="Phe-tRNA_synthase-like_B3/B4"/>
</dbReference>
<dbReference type="SUPFAM" id="SSF56037">
    <property type="entry name" value="PheT/TilS domain"/>
    <property type="match status" value="1"/>
</dbReference>
<dbReference type="GO" id="GO:0004826">
    <property type="term" value="F:phenylalanine-tRNA ligase activity"/>
    <property type="evidence" value="ECO:0007669"/>
    <property type="project" value="UniProtKB-UniRule"/>
</dbReference>
<dbReference type="Gene3D" id="3.30.56.10">
    <property type="match status" value="2"/>
</dbReference>
<evidence type="ECO:0000256" key="11">
    <source>
        <dbReference type="ARBA" id="ARBA00022884"/>
    </source>
</evidence>
<dbReference type="InterPro" id="IPR005121">
    <property type="entry name" value="Fdx_antiC-bd"/>
</dbReference>
<evidence type="ECO:0000256" key="12">
    <source>
        <dbReference type="ARBA" id="ARBA00022917"/>
    </source>
</evidence>
<dbReference type="SUPFAM" id="SSF46955">
    <property type="entry name" value="Putative DNA-binding domain"/>
    <property type="match status" value="1"/>
</dbReference>
<dbReference type="Pfam" id="PF03483">
    <property type="entry name" value="B3_4"/>
    <property type="match status" value="1"/>
</dbReference>
<evidence type="ECO:0000313" key="20">
    <source>
        <dbReference type="EMBL" id="MBB6477079.1"/>
    </source>
</evidence>
<dbReference type="InterPro" id="IPR045060">
    <property type="entry name" value="Phe-tRNA-ligase_IIc_bsu"/>
</dbReference>
<dbReference type="SUPFAM" id="SSF54991">
    <property type="entry name" value="Anticodon-binding domain of PheRS"/>
    <property type="match status" value="1"/>
</dbReference>
<evidence type="ECO:0000256" key="2">
    <source>
        <dbReference type="ARBA" id="ARBA00008653"/>
    </source>
</evidence>
<dbReference type="InterPro" id="IPR036690">
    <property type="entry name" value="Fdx_antiC-bd_sf"/>
</dbReference>
<dbReference type="SMART" id="SM00874">
    <property type="entry name" value="B5"/>
    <property type="match status" value="1"/>
</dbReference>
<reference evidence="20 21" key="1">
    <citation type="submission" date="2020-08" db="EMBL/GenBank/DDBJ databases">
        <title>Genomic Encyclopedia of Type Strains, Phase IV (KMG-IV): sequencing the most valuable type-strain genomes for metagenomic binning, comparative biology and taxonomic classification.</title>
        <authorList>
            <person name="Goeker M."/>
        </authorList>
    </citation>
    <scope>NUCLEOTIDE SEQUENCE [LARGE SCALE GENOMIC DNA]</scope>
    <source>
        <strain evidence="20 21">DSM 21255</strain>
    </source>
</reference>
<evidence type="ECO:0000259" key="19">
    <source>
        <dbReference type="PROSITE" id="PS51483"/>
    </source>
</evidence>
<dbReference type="InterPro" id="IPR002547">
    <property type="entry name" value="tRNA-bd_dom"/>
</dbReference>
<comment type="catalytic activity">
    <reaction evidence="14 15">
        <text>tRNA(Phe) + L-phenylalanine + ATP = L-phenylalanyl-tRNA(Phe) + AMP + diphosphate + H(+)</text>
        <dbReference type="Rhea" id="RHEA:19413"/>
        <dbReference type="Rhea" id="RHEA-COMP:9668"/>
        <dbReference type="Rhea" id="RHEA-COMP:9699"/>
        <dbReference type="ChEBI" id="CHEBI:15378"/>
        <dbReference type="ChEBI" id="CHEBI:30616"/>
        <dbReference type="ChEBI" id="CHEBI:33019"/>
        <dbReference type="ChEBI" id="CHEBI:58095"/>
        <dbReference type="ChEBI" id="CHEBI:78442"/>
        <dbReference type="ChEBI" id="CHEBI:78531"/>
        <dbReference type="ChEBI" id="CHEBI:456215"/>
        <dbReference type="EC" id="6.1.1.20"/>
    </reaction>
</comment>
<keyword evidence="5 16" id="KW-0820">tRNA-binding</keyword>
<dbReference type="RefSeq" id="WP_159822053.1">
    <property type="nucleotide sequence ID" value="NZ_CABWNB010000001.1"/>
</dbReference>
<dbReference type="SUPFAM" id="SSF50249">
    <property type="entry name" value="Nucleic acid-binding proteins"/>
    <property type="match status" value="1"/>
</dbReference>
<dbReference type="PROSITE" id="PS51447">
    <property type="entry name" value="FDX_ACB"/>
    <property type="match status" value="1"/>
</dbReference>
<evidence type="ECO:0000256" key="7">
    <source>
        <dbReference type="ARBA" id="ARBA00022723"/>
    </source>
</evidence>
<dbReference type="GO" id="GO:0016740">
    <property type="term" value="F:transferase activity"/>
    <property type="evidence" value="ECO:0007669"/>
    <property type="project" value="UniProtKB-ARBA"/>
</dbReference>
<dbReference type="NCBIfam" id="TIGR00472">
    <property type="entry name" value="pheT_bact"/>
    <property type="match status" value="1"/>
</dbReference>
<dbReference type="GO" id="GO:0006432">
    <property type="term" value="P:phenylalanyl-tRNA aminoacylation"/>
    <property type="evidence" value="ECO:0007669"/>
    <property type="project" value="UniProtKB-UniRule"/>
</dbReference>
<dbReference type="GO" id="GO:0009328">
    <property type="term" value="C:phenylalanine-tRNA ligase complex"/>
    <property type="evidence" value="ECO:0007669"/>
    <property type="project" value="TreeGrafter"/>
</dbReference>
<dbReference type="CDD" id="cd02796">
    <property type="entry name" value="tRNA_bind_bactPheRS"/>
    <property type="match status" value="1"/>
</dbReference>
<dbReference type="InterPro" id="IPR045864">
    <property type="entry name" value="aa-tRNA-synth_II/BPL/LPL"/>
</dbReference>
<keyword evidence="7 15" id="KW-0479">Metal-binding</keyword>
<dbReference type="SUPFAM" id="SSF55681">
    <property type="entry name" value="Class II aaRS and biotin synthetases"/>
    <property type="match status" value="1"/>
</dbReference>
<feature type="domain" description="B5" evidence="19">
    <location>
        <begin position="407"/>
        <end position="482"/>
    </location>
</feature>
<dbReference type="Pfam" id="PF17759">
    <property type="entry name" value="tRNA_synthFbeta"/>
    <property type="match status" value="1"/>
</dbReference>
<feature type="binding site" evidence="15">
    <location>
        <position position="466"/>
    </location>
    <ligand>
        <name>Mg(2+)</name>
        <dbReference type="ChEBI" id="CHEBI:18420"/>
        <note>shared with alpha subunit</note>
    </ligand>
</feature>
<evidence type="ECO:0000256" key="5">
    <source>
        <dbReference type="ARBA" id="ARBA00022555"/>
    </source>
</evidence>
<dbReference type="Gene3D" id="3.30.70.380">
    <property type="entry name" value="Ferrodoxin-fold anticodon-binding domain"/>
    <property type="match status" value="1"/>
</dbReference>
<keyword evidence="4 15" id="KW-0963">Cytoplasm</keyword>
<dbReference type="InterPro" id="IPR041616">
    <property type="entry name" value="PheRS_beta_core"/>
</dbReference>
<protein>
    <recommendedName>
        <fullName evidence="15">Phenylalanine--tRNA ligase beta subunit</fullName>
        <ecNumber evidence="15">6.1.1.20</ecNumber>
    </recommendedName>
    <alternativeName>
        <fullName evidence="15">Phenylalanyl-tRNA synthetase beta subunit</fullName>
        <shortName evidence="15">PheRS</shortName>
    </alternativeName>
</protein>
<keyword evidence="9 15" id="KW-0067">ATP-binding</keyword>
<dbReference type="HAMAP" id="MF_00283">
    <property type="entry name" value="Phe_tRNA_synth_beta1"/>
    <property type="match status" value="1"/>
</dbReference>
<dbReference type="FunFam" id="3.30.56.10:FF:000002">
    <property type="entry name" value="Phenylalanine--tRNA ligase beta subunit"/>
    <property type="match status" value="1"/>
</dbReference>
<feature type="domain" description="TRNA-binding" evidence="17">
    <location>
        <begin position="39"/>
        <end position="153"/>
    </location>
</feature>
<dbReference type="GO" id="GO:0140096">
    <property type="term" value="F:catalytic activity, acting on a protein"/>
    <property type="evidence" value="ECO:0007669"/>
    <property type="project" value="UniProtKB-ARBA"/>
</dbReference>
<dbReference type="GO" id="GO:0005524">
    <property type="term" value="F:ATP binding"/>
    <property type="evidence" value="ECO:0007669"/>
    <property type="project" value="UniProtKB-UniRule"/>
</dbReference>
<dbReference type="InterPro" id="IPR004532">
    <property type="entry name" value="Phe-tRNA-ligase_IIc_bsu_bact"/>
</dbReference>
<evidence type="ECO:0000256" key="8">
    <source>
        <dbReference type="ARBA" id="ARBA00022741"/>
    </source>
</evidence>
<dbReference type="OrthoDB" id="9805455at2"/>
<evidence type="ECO:0000256" key="3">
    <source>
        <dbReference type="ARBA" id="ARBA00011209"/>
    </source>
</evidence>
<evidence type="ECO:0000256" key="6">
    <source>
        <dbReference type="ARBA" id="ARBA00022598"/>
    </source>
</evidence>
<comment type="similarity">
    <text evidence="2 15">Belongs to the phenylalanyl-tRNA synthetase beta subunit family. Type 1 subfamily.</text>
</comment>
<dbReference type="FunFam" id="2.40.50.140:FF:000045">
    <property type="entry name" value="Phenylalanine--tRNA ligase beta subunit"/>
    <property type="match status" value="1"/>
</dbReference>
<feature type="domain" description="FDX-ACB" evidence="18">
    <location>
        <begin position="714"/>
        <end position="806"/>
    </location>
</feature>
<dbReference type="Gene3D" id="3.30.930.10">
    <property type="entry name" value="Bira Bifunctional Protein, Domain 2"/>
    <property type="match status" value="1"/>
</dbReference>
<dbReference type="InterPro" id="IPR005147">
    <property type="entry name" value="tRNA_synthase_B5-dom"/>
</dbReference>
<dbReference type="Pfam" id="PF03484">
    <property type="entry name" value="B5"/>
    <property type="match status" value="1"/>
</dbReference>
<dbReference type="GO" id="GO:0000287">
    <property type="term" value="F:magnesium ion binding"/>
    <property type="evidence" value="ECO:0007669"/>
    <property type="project" value="UniProtKB-UniRule"/>
</dbReference>
<dbReference type="FunFam" id="3.50.40.10:FF:000001">
    <property type="entry name" value="Phenylalanine--tRNA ligase beta subunit"/>
    <property type="match status" value="1"/>
</dbReference>
<evidence type="ECO:0000256" key="16">
    <source>
        <dbReference type="PROSITE-ProRule" id="PRU00209"/>
    </source>
</evidence>
<accession>A0A841R1V5</accession>
<dbReference type="SMART" id="SM00873">
    <property type="entry name" value="B3_4"/>
    <property type="match status" value="1"/>
</dbReference>
<name>A0A841R1V5_9FIRM</name>
<evidence type="ECO:0000256" key="4">
    <source>
        <dbReference type="ARBA" id="ARBA00022490"/>
    </source>
</evidence>
<comment type="subunit">
    <text evidence="3 15">Tetramer of two alpha and two beta subunits.</text>
</comment>
<dbReference type="Gene3D" id="2.40.50.140">
    <property type="entry name" value="Nucleic acid-binding proteins"/>
    <property type="match status" value="1"/>
</dbReference>
<keyword evidence="8 15" id="KW-0547">Nucleotide-binding</keyword>
<sequence>MLASLTWLRHYVTIEGDPEELAETLTMAGIPVEKVHVPGKDIKNVVTGKILSVDPHPNADKLVVCQVDVGTETLQICTGAKNVRPGQIVPVAQPNSYLPGGIHIKTSKLRGVPSFGMMCSANELGFDLSLLSGARADGIFILPNDVPVGHDIHEFLGLDDVIFEFELTPNRADCFSMVRLAREFAALFNSQLSLPTIQVNESGTAITEDAKVTLAATDLCERFSTRLLRNVKIAPSPEWLQDALRSANIRSINNVVDVTNFVMLEQGQPLHAYDYDTLAGHELICRRALQGESLVTLDDKERTLAEDQLVIADRDGAVGLAGIMGGQRTEVTDQTTTVLLEAATFNGATIRRTARKHGLRSEASGRFERGIDPDITTLALDRAAQLLQEMSACEVAPGYLDVYPEPQPTRTLTVTVEEINRAIGITLERAEIIDILKRLYFDITEQGEALLLTVPSWRGDVAELADIVEEVARLYGYDKIPNTLPLGRQTSGRQSDEHAAIETIRDILVQAGLSETVTFSFMAPQDLKALGLAESDSRYQAVSVLNPITDDFPQMRTTLVPSLLQAVKRNLAVKNENLALFEAASVYLPKELPLAELPQEKPFVTGVLCGSTGAARWPQAQHAYDFYDVKGLMETVLSRLGVTDYRWDVAEDAIYHPGKAAAALHDGKVLLSCGELHPVAQKGYGLNPTMYIFTVDIEALLPYIATIPEYQSLPKYPTLDRDLAILVPEGVTHSTLVDVMQRQGGAILESVELFDRYSGDQVPSGFVSMAYALHFRAPDRTLQDHEVDERIQRIVQRLKAFNCSLR</sequence>
<keyword evidence="10 15" id="KW-0460">Magnesium</keyword>
<dbReference type="EC" id="6.1.1.20" evidence="15"/>
<comment type="caution">
    <text evidence="20">The sequence shown here is derived from an EMBL/GenBank/DDBJ whole genome shotgun (WGS) entry which is preliminary data.</text>
</comment>
<dbReference type="PANTHER" id="PTHR10947">
    <property type="entry name" value="PHENYLALANYL-TRNA SYNTHETASE BETA CHAIN AND LEUCINE-RICH REPEAT-CONTAINING PROTEIN 47"/>
    <property type="match status" value="1"/>
</dbReference>
<keyword evidence="21" id="KW-1185">Reference proteome</keyword>
<evidence type="ECO:0000259" key="17">
    <source>
        <dbReference type="PROSITE" id="PS50886"/>
    </source>
</evidence>
<dbReference type="PROSITE" id="PS51483">
    <property type="entry name" value="B5"/>
    <property type="match status" value="1"/>
</dbReference>
<keyword evidence="11 16" id="KW-0694">RNA-binding</keyword>
<gene>
    <name evidence="15" type="primary">pheT</name>
    <name evidence="20" type="ORF">HNR45_000101</name>
</gene>
<dbReference type="SMART" id="SM00896">
    <property type="entry name" value="FDX-ACB"/>
    <property type="match status" value="1"/>
</dbReference>
<dbReference type="Gene3D" id="3.50.40.10">
    <property type="entry name" value="Phenylalanyl-trna Synthetase, Chain B, domain 3"/>
    <property type="match status" value="1"/>
</dbReference>
<evidence type="ECO:0000256" key="14">
    <source>
        <dbReference type="ARBA" id="ARBA00049255"/>
    </source>
</evidence>
<comment type="cofactor">
    <cofactor evidence="15">
        <name>Mg(2+)</name>
        <dbReference type="ChEBI" id="CHEBI:18420"/>
    </cofactor>
    <text evidence="15">Binds 2 magnesium ions per tetramer.</text>
</comment>
<dbReference type="Proteomes" id="UP000591941">
    <property type="component" value="Unassembled WGS sequence"/>
</dbReference>
<dbReference type="GeneID" id="93485385"/>
<keyword evidence="6 15" id="KW-0436">Ligase</keyword>
<evidence type="ECO:0000259" key="18">
    <source>
        <dbReference type="PROSITE" id="PS51447"/>
    </source>
</evidence>
<dbReference type="EMBL" id="JACHHI010000001">
    <property type="protein sequence ID" value="MBB6477079.1"/>
    <property type="molecule type" value="Genomic_DNA"/>
</dbReference>
<evidence type="ECO:0000256" key="13">
    <source>
        <dbReference type="ARBA" id="ARBA00023146"/>
    </source>
</evidence>
<evidence type="ECO:0000256" key="10">
    <source>
        <dbReference type="ARBA" id="ARBA00022842"/>
    </source>
</evidence>
<evidence type="ECO:0000256" key="1">
    <source>
        <dbReference type="ARBA" id="ARBA00004496"/>
    </source>
</evidence>
<dbReference type="InterPro" id="IPR009061">
    <property type="entry name" value="DNA-bd_dom_put_sf"/>
</dbReference>